<feature type="region of interest" description="Disordered" evidence="1">
    <location>
        <begin position="443"/>
        <end position="538"/>
    </location>
</feature>
<feature type="compositionally biased region" description="Polar residues" evidence="1">
    <location>
        <begin position="56"/>
        <end position="65"/>
    </location>
</feature>
<proteinExistence type="predicted"/>
<feature type="compositionally biased region" description="Low complexity" evidence="1">
    <location>
        <begin position="242"/>
        <end position="254"/>
    </location>
</feature>
<feature type="region of interest" description="Disordered" evidence="1">
    <location>
        <begin position="680"/>
        <end position="746"/>
    </location>
</feature>
<feature type="compositionally biased region" description="Low complexity" evidence="1">
    <location>
        <begin position="443"/>
        <end position="453"/>
    </location>
</feature>
<evidence type="ECO:0000313" key="2">
    <source>
        <dbReference type="EMBL" id="RKU44296.1"/>
    </source>
</evidence>
<organism evidence="2 3">
    <name type="scientific">Coniochaeta pulveracea</name>
    <dbReference type="NCBI Taxonomy" id="177199"/>
    <lineage>
        <taxon>Eukaryota</taxon>
        <taxon>Fungi</taxon>
        <taxon>Dikarya</taxon>
        <taxon>Ascomycota</taxon>
        <taxon>Pezizomycotina</taxon>
        <taxon>Sordariomycetes</taxon>
        <taxon>Sordariomycetidae</taxon>
        <taxon>Coniochaetales</taxon>
        <taxon>Coniochaetaceae</taxon>
        <taxon>Coniochaeta</taxon>
    </lineage>
</organism>
<feature type="region of interest" description="Disordered" evidence="1">
    <location>
        <begin position="172"/>
        <end position="204"/>
    </location>
</feature>
<feature type="region of interest" description="Disordered" evidence="1">
    <location>
        <begin position="135"/>
        <end position="159"/>
    </location>
</feature>
<accession>A0A420Y8S9</accession>
<gene>
    <name evidence="2" type="ORF">DL546_003618</name>
</gene>
<feature type="compositionally biased region" description="Basic and acidic residues" evidence="1">
    <location>
        <begin position="143"/>
        <end position="159"/>
    </location>
</feature>
<dbReference type="AlphaFoldDB" id="A0A420Y8S9"/>
<sequence length="746" mass="81497">MGYYPSTSSTWAGLNTTHTQPENTTTSQSTSQSSSQPARKVLRVYNPQTHKLVPISTDQEANTTDIAEPTRSHTPAQVTLKSVNEDISQASRDKTDTLAEATLSPAPESAEEAPYGFTYGGVSSFPNQWSWEMNKKTTQPRGQEPELETKEAVSESDLSLREVAERSASFIGVDTVTAPSQQSHKDESPSESDAASVFSHPDRDRSAVALRSRGMIQLQLAVQRAANTIAHAAARERATVPSASQATSQASSIQEPGRNQTVSPFLVPTASGNDMPPVVRTPAYDPRAVTGTEEADSPGGHVQPVNKVDTTQLKTFTNPASVVTAHDFVPQAPLTAIKGSSLPRSTIMHTKVVARPPPISPIKVAVPLPAVVRTKTPVSTAPVTQAKAVAPEVAFTEVLASPAPPVAPSVPARRLAILAPGRLSLRQPDSTYSVLSTLPSRRIAPIRSRPSRPTGIQPSLLETQTKVPATEASNTKPVVEPGQSGPATLKPQRVPWNTVAELSGSTPSSAPKPRPSSMSGYPQFDASTRAAEPGRPRNNQEMTRYLAKLDRDFYSSAPLFGRNMHQVVEEVHVRHVNAIYLDSKLGISRQEYDERCNIYASLSKSYFARSPYADMTIQEVLDMDKGKLAEPFLTMLFRTLLLFRAEEGLPPSQRTWRSHFFTNLHPAIQQIPEITLQAETTDEEPEQNGHDEDEGAEDEEEIEDDEEAEVWEQEGQLLDAPHKKKASRRRMRKDIRKKKQLLGYAC</sequence>
<evidence type="ECO:0000256" key="1">
    <source>
        <dbReference type="SAM" id="MobiDB-lite"/>
    </source>
</evidence>
<evidence type="ECO:0000313" key="3">
    <source>
        <dbReference type="Proteomes" id="UP000275385"/>
    </source>
</evidence>
<dbReference type="Proteomes" id="UP000275385">
    <property type="component" value="Unassembled WGS sequence"/>
</dbReference>
<feature type="compositionally biased region" description="Polar residues" evidence="1">
    <location>
        <begin position="454"/>
        <end position="476"/>
    </location>
</feature>
<protein>
    <submittedName>
        <fullName evidence="2">Uncharacterized protein</fullName>
    </submittedName>
</protein>
<feature type="compositionally biased region" description="Acidic residues" evidence="1">
    <location>
        <begin position="680"/>
        <end position="712"/>
    </location>
</feature>
<comment type="caution">
    <text evidence="2">The sequence shown here is derived from an EMBL/GenBank/DDBJ whole genome shotgun (WGS) entry which is preliminary data.</text>
</comment>
<feature type="compositionally biased region" description="Polar residues" evidence="1">
    <location>
        <begin position="1"/>
        <end position="15"/>
    </location>
</feature>
<feature type="compositionally biased region" description="Low complexity" evidence="1">
    <location>
        <begin position="16"/>
        <end position="36"/>
    </location>
</feature>
<keyword evidence="3" id="KW-1185">Reference proteome</keyword>
<reference evidence="2 3" key="1">
    <citation type="submission" date="2018-08" db="EMBL/GenBank/DDBJ databases">
        <title>Draft genome of the lignicolous fungus Coniochaeta pulveracea.</title>
        <authorList>
            <person name="Borstlap C.J."/>
            <person name="De Witt R.N."/>
            <person name="Botha A."/>
            <person name="Volschenk H."/>
        </authorList>
    </citation>
    <scope>NUCLEOTIDE SEQUENCE [LARGE SCALE GENOMIC DNA]</scope>
    <source>
        <strain evidence="2 3">CAB683</strain>
    </source>
</reference>
<feature type="region of interest" description="Disordered" evidence="1">
    <location>
        <begin position="238"/>
        <end position="260"/>
    </location>
</feature>
<feature type="region of interest" description="Disordered" evidence="1">
    <location>
        <begin position="1"/>
        <end position="75"/>
    </location>
</feature>
<name>A0A420Y8S9_9PEZI</name>
<feature type="compositionally biased region" description="Basic residues" evidence="1">
    <location>
        <begin position="722"/>
        <end position="740"/>
    </location>
</feature>
<dbReference type="EMBL" id="QVQW01000032">
    <property type="protein sequence ID" value="RKU44296.1"/>
    <property type="molecule type" value="Genomic_DNA"/>
</dbReference>